<protein>
    <recommendedName>
        <fullName evidence="3">SH3b domain-containing protein</fullName>
    </recommendedName>
</protein>
<feature type="domain" description="SH3b" evidence="3">
    <location>
        <begin position="84"/>
        <end position="145"/>
    </location>
</feature>
<dbReference type="AlphaFoldDB" id="A0A2P7S060"/>
<keyword evidence="5" id="KW-1185">Reference proteome</keyword>
<name>A0A2P7S060_9HYPH</name>
<evidence type="ECO:0000313" key="4">
    <source>
        <dbReference type="EMBL" id="PSJ55859.1"/>
    </source>
</evidence>
<accession>A0A2P7S060</accession>
<evidence type="ECO:0000256" key="1">
    <source>
        <dbReference type="SAM" id="MobiDB-lite"/>
    </source>
</evidence>
<feature type="signal peptide" evidence="2">
    <location>
        <begin position="1"/>
        <end position="23"/>
    </location>
</feature>
<dbReference type="Pfam" id="PF08239">
    <property type="entry name" value="SH3_3"/>
    <property type="match status" value="1"/>
</dbReference>
<reference evidence="4 5" key="1">
    <citation type="submission" date="2018-03" db="EMBL/GenBank/DDBJ databases">
        <title>The draft genome of Mesorhizobium sp. 6GN-30.</title>
        <authorList>
            <person name="Liu L."/>
            <person name="Li L."/>
            <person name="Wang T."/>
            <person name="Zhang X."/>
            <person name="Liang L."/>
        </authorList>
    </citation>
    <scope>NUCLEOTIDE SEQUENCE [LARGE SCALE GENOMIC DNA]</scope>
    <source>
        <strain evidence="4 5">6GN30</strain>
    </source>
</reference>
<proteinExistence type="predicted"/>
<sequence>MAGFMLPRLRWLVIGALAAGAWAMTQEPPKREHWQRQRTGESASVEKRKPTESTPALAAAPAPKPSPMVTSSIPRPEKPVARIEAETLRTTEKVRLRKEASTASPVVAMLKAGQALEATVADGKWRKVTVDGMVGWVHSDYLTARAPRPTTEMAAVPRPRADVAPISEPAAAIPAVASPADKSIWGAMRPARAPQGGDCQCPYDIMLNGQQCGERSAYARGKGAECYF</sequence>
<organism evidence="4 5">
    <name type="scientific">Kumtagia ephedrae</name>
    <dbReference type="NCBI Taxonomy" id="2116701"/>
    <lineage>
        <taxon>Bacteria</taxon>
        <taxon>Pseudomonadati</taxon>
        <taxon>Pseudomonadota</taxon>
        <taxon>Alphaproteobacteria</taxon>
        <taxon>Hyphomicrobiales</taxon>
        <taxon>Phyllobacteriaceae</taxon>
        <taxon>Kumtagia</taxon>
    </lineage>
</organism>
<feature type="compositionally biased region" description="Basic and acidic residues" evidence="1">
    <location>
        <begin position="28"/>
        <end position="51"/>
    </location>
</feature>
<keyword evidence="2" id="KW-0732">Signal</keyword>
<dbReference type="EMBL" id="PXYK01000025">
    <property type="protein sequence ID" value="PSJ55859.1"/>
    <property type="molecule type" value="Genomic_DNA"/>
</dbReference>
<feature type="chain" id="PRO_5015175330" description="SH3b domain-containing protein" evidence="2">
    <location>
        <begin position="24"/>
        <end position="228"/>
    </location>
</feature>
<evidence type="ECO:0000256" key="2">
    <source>
        <dbReference type="SAM" id="SignalP"/>
    </source>
</evidence>
<evidence type="ECO:0000313" key="5">
    <source>
        <dbReference type="Proteomes" id="UP000241229"/>
    </source>
</evidence>
<dbReference type="SMART" id="SM00287">
    <property type="entry name" value="SH3b"/>
    <property type="match status" value="1"/>
</dbReference>
<dbReference type="OrthoDB" id="7433551at2"/>
<gene>
    <name evidence="4" type="ORF">C7I84_22370</name>
</gene>
<comment type="caution">
    <text evidence="4">The sequence shown here is derived from an EMBL/GenBank/DDBJ whole genome shotgun (WGS) entry which is preliminary data.</text>
</comment>
<feature type="region of interest" description="Disordered" evidence="1">
    <location>
        <begin position="26"/>
        <end position="82"/>
    </location>
</feature>
<evidence type="ECO:0000259" key="3">
    <source>
        <dbReference type="SMART" id="SM00287"/>
    </source>
</evidence>
<dbReference type="InterPro" id="IPR003646">
    <property type="entry name" value="SH3-like_bac-type"/>
</dbReference>
<dbReference type="Gene3D" id="2.30.30.40">
    <property type="entry name" value="SH3 Domains"/>
    <property type="match status" value="1"/>
</dbReference>
<dbReference type="Proteomes" id="UP000241229">
    <property type="component" value="Unassembled WGS sequence"/>
</dbReference>